<feature type="binding site" evidence="12">
    <location>
        <position position="113"/>
    </location>
    <ligand>
        <name>L-histidine</name>
        <dbReference type="ChEBI" id="CHEBI:57595"/>
    </ligand>
</feature>
<reference evidence="14 15" key="1">
    <citation type="submission" date="2006-10" db="EMBL/GenBank/DDBJ databases">
        <title>Complete sequence of Syntrophobacter fumaroxidans MPOB.</title>
        <authorList>
            <consortium name="US DOE Joint Genome Institute"/>
            <person name="Copeland A."/>
            <person name="Lucas S."/>
            <person name="Lapidus A."/>
            <person name="Barry K."/>
            <person name="Detter J.C."/>
            <person name="Glavina del Rio T."/>
            <person name="Hammon N."/>
            <person name="Israni S."/>
            <person name="Pitluck S."/>
            <person name="Goltsman E.G."/>
            <person name="Martinez M."/>
            <person name="Schmutz J."/>
            <person name="Larimer F."/>
            <person name="Land M."/>
            <person name="Hauser L."/>
            <person name="Kyrpides N."/>
            <person name="Kim E."/>
            <person name="Boone D.R."/>
            <person name="Brockman F."/>
            <person name="Culley D."/>
            <person name="Ferry J."/>
            <person name="Gunsalus R."/>
            <person name="McInerney M.J."/>
            <person name="Morrison M."/>
            <person name="Plugge C."/>
            <person name="Rohlin L."/>
            <person name="Scholten J."/>
            <person name="Sieber J."/>
            <person name="Stams A.J.M."/>
            <person name="Worm P."/>
            <person name="Henstra A.M."/>
            <person name="Richardson P."/>
        </authorList>
    </citation>
    <scope>NUCLEOTIDE SEQUENCE [LARGE SCALE GENOMIC DNA]</scope>
    <source>
        <strain evidence="15">DSM 10017 / MPOB</strain>
    </source>
</reference>
<feature type="binding site" evidence="12">
    <location>
        <begin position="82"/>
        <end position="84"/>
    </location>
    <ligand>
        <name>L-histidine</name>
        <dbReference type="ChEBI" id="CHEBI:57595"/>
    </ligand>
</feature>
<feature type="binding site" evidence="12">
    <location>
        <position position="131"/>
    </location>
    <ligand>
        <name>L-histidine</name>
        <dbReference type="ChEBI" id="CHEBI:57595"/>
    </ligand>
</feature>
<dbReference type="InterPro" id="IPR004516">
    <property type="entry name" value="HisRS/HisZ"/>
</dbReference>
<dbReference type="RefSeq" id="WP_011700101.1">
    <property type="nucleotide sequence ID" value="NC_008554.1"/>
</dbReference>
<name>A0LNH4_SYNFM</name>
<dbReference type="AlphaFoldDB" id="A0LNH4"/>
<dbReference type="KEGG" id="sfu:Sfum_3303"/>
<evidence type="ECO:0000256" key="5">
    <source>
        <dbReference type="ARBA" id="ARBA00022598"/>
    </source>
</evidence>
<dbReference type="Pfam" id="PF13393">
    <property type="entry name" value="tRNA-synt_His"/>
    <property type="match status" value="1"/>
</dbReference>
<dbReference type="InterPro" id="IPR033656">
    <property type="entry name" value="HisRS_anticodon"/>
</dbReference>
<dbReference type="Pfam" id="PF03129">
    <property type="entry name" value="HGTP_anticodon"/>
    <property type="match status" value="1"/>
</dbReference>
<dbReference type="SUPFAM" id="SSF55681">
    <property type="entry name" value="Class II aaRS and biotin synthetases"/>
    <property type="match status" value="1"/>
</dbReference>
<feature type="domain" description="Aminoacyl-transfer RNA synthetases class-II family profile" evidence="13">
    <location>
        <begin position="1"/>
        <end position="326"/>
    </location>
</feature>
<feature type="binding site" evidence="12">
    <location>
        <position position="127"/>
    </location>
    <ligand>
        <name>L-histidine</name>
        <dbReference type="ChEBI" id="CHEBI:57595"/>
    </ligand>
</feature>
<dbReference type="NCBIfam" id="TIGR00442">
    <property type="entry name" value="hisS"/>
    <property type="match status" value="1"/>
</dbReference>
<dbReference type="PANTHER" id="PTHR43707:SF1">
    <property type="entry name" value="HISTIDINE--TRNA LIGASE, MITOCHONDRIAL-RELATED"/>
    <property type="match status" value="1"/>
</dbReference>
<dbReference type="GO" id="GO:0004821">
    <property type="term" value="F:histidine-tRNA ligase activity"/>
    <property type="evidence" value="ECO:0007669"/>
    <property type="project" value="UniProtKB-UniRule"/>
</dbReference>
<keyword evidence="8 11" id="KW-0648">Protein biosynthesis</keyword>
<comment type="subunit">
    <text evidence="3 11">Homodimer.</text>
</comment>
<dbReference type="PROSITE" id="PS50862">
    <property type="entry name" value="AA_TRNA_LIGASE_II"/>
    <property type="match status" value="1"/>
</dbReference>
<dbReference type="SUPFAM" id="SSF52954">
    <property type="entry name" value="Class II aaRS ABD-related"/>
    <property type="match status" value="1"/>
</dbReference>
<gene>
    <name evidence="11" type="primary">hisS</name>
    <name evidence="14" type="ordered locus">Sfum_3303</name>
</gene>
<dbReference type="InterPro" id="IPR045864">
    <property type="entry name" value="aa-tRNA-synth_II/BPL/LPL"/>
</dbReference>
<evidence type="ECO:0000256" key="4">
    <source>
        <dbReference type="ARBA" id="ARBA00022490"/>
    </source>
</evidence>
<feature type="binding site" evidence="12">
    <location>
        <position position="258"/>
    </location>
    <ligand>
        <name>L-histidine</name>
        <dbReference type="ChEBI" id="CHEBI:57595"/>
    </ligand>
</feature>
<evidence type="ECO:0000256" key="12">
    <source>
        <dbReference type="PIRSR" id="PIRSR001549-1"/>
    </source>
</evidence>
<dbReference type="GO" id="GO:0005524">
    <property type="term" value="F:ATP binding"/>
    <property type="evidence" value="ECO:0007669"/>
    <property type="project" value="UniProtKB-UniRule"/>
</dbReference>
<evidence type="ECO:0000256" key="11">
    <source>
        <dbReference type="HAMAP-Rule" id="MF_00127"/>
    </source>
</evidence>
<dbReference type="InterPro" id="IPR006195">
    <property type="entry name" value="aa-tRNA-synth_II"/>
</dbReference>
<keyword evidence="15" id="KW-1185">Reference proteome</keyword>
<dbReference type="HAMAP" id="MF_00127">
    <property type="entry name" value="His_tRNA_synth"/>
    <property type="match status" value="1"/>
</dbReference>
<dbReference type="InterPro" id="IPR036621">
    <property type="entry name" value="Anticodon-bd_dom_sf"/>
</dbReference>
<comment type="similarity">
    <text evidence="2 11">Belongs to the class-II aminoacyl-tRNA synthetase family.</text>
</comment>
<organism evidence="14 15">
    <name type="scientific">Syntrophobacter fumaroxidans (strain DSM 10017 / MPOB)</name>
    <dbReference type="NCBI Taxonomy" id="335543"/>
    <lineage>
        <taxon>Bacteria</taxon>
        <taxon>Pseudomonadati</taxon>
        <taxon>Thermodesulfobacteriota</taxon>
        <taxon>Syntrophobacteria</taxon>
        <taxon>Syntrophobacterales</taxon>
        <taxon>Syntrophobacteraceae</taxon>
        <taxon>Syntrophobacter</taxon>
    </lineage>
</organism>
<sequence length="421" mass="48161">MESIQAIRGMNDILPGQIEWWQKVEKAAREVLEDFGYREIRTPVLEKLELFARGIGESTDIVEKEMYAFPDRKGDMLGLRPEATASVVRAYIQHNLQADPFTQKFYLMGPMFRHERPQKGRYRQFHQIDAEAFGIDDPMLDAEVMYMLRLFFERVGLSGVVLHINSLGCHECRQEYRSVLKEYLGGHVERLCPDCLRRRETNPLRVFDCKVERCQAVLEDAPLLPDYICGDCGEHFARVRDYLQQLQTDFVIDPRMVRGLDYYTRTTFEVITDRLGAQNAVGGGGRYNGLVRDLGGPDLPGIGFAIGMERLILLLQQEGEESKRSPRLFIATLGEAARLKGFLLAQQFRALGVSTETDYEARSLKSQMRRADRSGARYVLILGEEEIARGEIQLRDLREKSQVNLPLASASETVHRMCRDA</sequence>
<protein>
    <recommendedName>
        <fullName evidence="11">Histidine--tRNA ligase</fullName>
        <ecNumber evidence="11">6.1.1.21</ecNumber>
    </recommendedName>
    <alternativeName>
        <fullName evidence="11">Histidyl-tRNA synthetase</fullName>
        <shortName evidence="11">HisRS</shortName>
    </alternativeName>
</protein>
<keyword evidence="9 11" id="KW-0030">Aminoacyl-tRNA synthetase</keyword>
<evidence type="ECO:0000256" key="6">
    <source>
        <dbReference type="ARBA" id="ARBA00022741"/>
    </source>
</evidence>
<keyword evidence="5 11" id="KW-0436">Ligase</keyword>
<dbReference type="EC" id="6.1.1.21" evidence="11"/>
<dbReference type="GO" id="GO:0005737">
    <property type="term" value="C:cytoplasm"/>
    <property type="evidence" value="ECO:0007669"/>
    <property type="project" value="UniProtKB-SubCell"/>
</dbReference>
<evidence type="ECO:0000313" key="15">
    <source>
        <dbReference type="Proteomes" id="UP000001784"/>
    </source>
</evidence>
<dbReference type="eggNOG" id="COG0124">
    <property type="taxonomic scope" value="Bacteria"/>
</dbReference>
<evidence type="ECO:0000256" key="2">
    <source>
        <dbReference type="ARBA" id="ARBA00008226"/>
    </source>
</evidence>
<keyword evidence="6 11" id="KW-0547">Nucleotide-binding</keyword>
<evidence type="ECO:0000256" key="8">
    <source>
        <dbReference type="ARBA" id="ARBA00022917"/>
    </source>
</evidence>
<dbReference type="OrthoDB" id="9800814at2"/>
<dbReference type="FunFam" id="3.30.930.10:FF:000005">
    <property type="entry name" value="Histidine--tRNA ligase"/>
    <property type="match status" value="1"/>
</dbReference>
<dbReference type="HOGENOM" id="CLU_025113_1_1_7"/>
<evidence type="ECO:0000256" key="7">
    <source>
        <dbReference type="ARBA" id="ARBA00022840"/>
    </source>
</evidence>
<dbReference type="InParanoid" id="A0LNH4"/>
<keyword evidence="4 11" id="KW-0963">Cytoplasm</keyword>
<evidence type="ECO:0000256" key="3">
    <source>
        <dbReference type="ARBA" id="ARBA00011738"/>
    </source>
</evidence>
<dbReference type="CDD" id="cd00773">
    <property type="entry name" value="HisRS-like_core"/>
    <property type="match status" value="1"/>
</dbReference>
<keyword evidence="7 11" id="KW-0067">ATP-binding</keyword>
<dbReference type="STRING" id="335543.Sfum_3303"/>
<evidence type="ECO:0000259" key="13">
    <source>
        <dbReference type="PROSITE" id="PS50862"/>
    </source>
</evidence>
<accession>A0LNH4</accession>
<comment type="subcellular location">
    <subcellularLocation>
        <location evidence="1 11">Cytoplasm</location>
    </subcellularLocation>
</comment>
<evidence type="ECO:0000256" key="1">
    <source>
        <dbReference type="ARBA" id="ARBA00004496"/>
    </source>
</evidence>
<feature type="binding site" evidence="12">
    <location>
        <begin position="262"/>
        <end position="263"/>
    </location>
    <ligand>
        <name>L-histidine</name>
        <dbReference type="ChEBI" id="CHEBI:57595"/>
    </ligand>
</feature>
<dbReference type="Proteomes" id="UP000001784">
    <property type="component" value="Chromosome"/>
</dbReference>
<dbReference type="InterPro" id="IPR041715">
    <property type="entry name" value="HisRS-like_core"/>
</dbReference>
<evidence type="ECO:0000256" key="9">
    <source>
        <dbReference type="ARBA" id="ARBA00023146"/>
    </source>
</evidence>
<dbReference type="InterPro" id="IPR004154">
    <property type="entry name" value="Anticodon-bd"/>
</dbReference>
<proteinExistence type="inferred from homology"/>
<dbReference type="FunCoup" id="A0LNH4">
    <property type="interactions" value="517"/>
</dbReference>
<dbReference type="Gene3D" id="3.30.930.10">
    <property type="entry name" value="Bira Bifunctional Protein, Domain 2"/>
    <property type="match status" value="1"/>
</dbReference>
<evidence type="ECO:0000313" key="14">
    <source>
        <dbReference type="EMBL" id="ABK18976.1"/>
    </source>
</evidence>
<dbReference type="PIRSF" id="PIRSF001549">
    <property type="entry name" value="His-tRNA_synth"/>
    <property type="match status" value="1"/>
</dbReference>
<dbReference type="PANTHER" id="PTHR43707">
    <property type="entry name" value="HISTIDYL-TRNA SYNTHETASE"/>
    <property type="match status" value="1"/>
</dbReference>
<dbReference type="EMBL" id="CP000478">
    <property type="protein sequence ID" value="ABK18976.1"/>
    <property type="molecule type" value="Genomic_DNA"/>
</dbReference>
<dbReference type="Gene3D" id="3.40.50.800">
    <property type="entry name" value="Anticodon-binding domain"/>
    <property type="match status" value="1"/>
</dbReference>
<dbReference type="GO" id="GO:0006427">
    <property type="term" value="P:histidyl-tRNA aminoacylation"/>
    <property type="evidence" value="ECO:0007669"/>
    <property type="project" value="UniProtKB-UniRule"/>
</dbReference>
<dbReference type="CDD" id="cd00859">
    <property type="entry name" value="HisRS_anticodon"/>
    <property type="match status" value="1"/>
</dbReference>
<evidence type="ECO:0000256" key="10">
    <source>
        <dbReference type="ARBA" id="ARBA00047639"/>
    </source>
</evidence>
<comment type="catalytic activity">
    <reaction evidence="10 11">
        <text>tRNA(His) + L-histidine + ATP = L-histidyl-tRNA(His) + AMP + diphosphate + H(+)</text>
        <dbReference type="Rhea" id="RHEA:17313"/>
        <dbReference type="Rhea" id="RHEA-COMP:9665"/>
        <dbReference type="Rhea" id="RHEA-COMP:9689"/>
        <dbReference type="ChEBI" id="CHEBI:15378"/>
        <dbReference type="ChEBI" id="CHEBI:30616"/>
        <dbReference type="ChEBI" id="CHEBI:33019"/>
        <dbReference type="ChEBI" id="CHEBI:57595"/>
        <dbReference type="ChEBI" id="CHEBI:78442"/>
        <dbReference type="ChEBI" id="CHEBI:78527"/>
        <dbReference type="ChEBI" id="CHEBI:456215"/>
        <dbReference type="EC" id="6.1.1.21"/>
    </reaction>
</comment>
<dbReference type="InterPro" id="IPR015807">
    <property type="entry name" value="His-tRNA-ligase"/>
</dbReference>